<name>A0A8J3FH18_9FLAO</name>
<organism evidence="1 2">
    <name type="scientific">Yeosuana aromativorans</name>
    <dbReference type="NCBI Taxonomy" id="288019"/>
    <lineage>
        <taxon>Bacteria</taxon>
        <taxon>Pseudomonadati</taxon>
        <taxon>Bacteroidota</taxon>
        <taxon>Flavobacteriia</taxon>
        <taxon>Flavobacteriales</taxon>
        <taxon>Flavobacteriaceae</taxon>
        <taxon>Yeosuana</taxon>
    </lineage>
</organism>
<accession>A0A8J3FH18</accession>
<protein>
    <recommendedName>
        <fullName evidence="3">Transport and Golgi organization protein 2</fullName>
    </recommendedName>
</protein>
<dbReference type="InterPro" id="IPR008551">
    <property type="entry name" value="TANGO2"/>
</dbReference>
<reference evidence="1" key="1">
    <citation type="journal article" date="2014" name="Int. J. Syst. Evol. Microbiol.">
        <title>Complete genome sequence of Corynebacterium casei LMG S-19264T (=DSM 44701T), isolated from a smear-ripened cheese.</title>
        <authorList>
            <consortium name="US DOE Joint Genome Institute (JGI-PGF)"/>
            <person name="Walter F."/>
            <person name="Albersmeier A."/>
            <person name="Kalinowski J."/>
            <person name="Ruckert C."/>
        </authorList>
    </citation>
    <scope>NUCLEOTIDE SEQUENCE</scope>
    <source>
        <strain evidence="1">JCM 12862</strain>
    </source>
</reference>
<dbReference type="EMBL" id="BMNR01000004">
    <property type="protein sequence ID" value="GGK27063.1"/>
    <property type="molecule type" value="Genomic_DNA"/>
</dbReference>
<evidence type="ECO:0008006" key="3">
    <source>
        <dbReference type="Google" id="ProtNLM"/>
    </source>
</evidence>
<dbReference type="PANTHER" id="PTHR17985:SF8">
    <property type="entry name" value="TRANSPORT AND GOLGI ORGANIZATION PROTEIN 2 HOMOLOG"/>
    <property type="match status" value="1"/>
</dbReference>
<dbReference type="Proteomes" id="UP000612329">
    <property type="component" value="Unassembled WGS sequence"/>
</dbReference>
<evidence type="ECO:0000313" key="2">
    <source>
        <dbReference type="Proteomes" id="UP000612329"/>
    </source>
</evidence>
<sequence>MCTVTIIPKGNQDFILTSNRDESPNRVSLSPDFYDINGAKLLFPKDKLSGGTWIGVSDNNRLVCVLNGGFVSHQRQANYRKSRGVVAQDFLVSDVIIPTIESYDLKGIEPFTMIIVDWNTELKLYELVWDGLKKHVDELPLKPRIWSSSTLYDEAMKLKRKQWFGAFKETHDLNAETLLEFHKTAGQDNKHFGVVMDRGFVKTMSITQVEKSDEVMHMHYENLETSDIAEKVFNIPQNVNE</sequence>
<proteinExistence type="predicted"/>
<dbReference type="PANTHER" id="PTHR17985">
    <property type="entry name" value="SER/THR-RICH PROTEIN T10 IN DGCR REGION"/>
    <property type="match status" value="1"/>
</dbReference>
<dbReference type="Pfam" id="PF05742">
    <property type="entry name" value="TANGO2"/>
    <property type="match status" value="1"/>
</dbReference>
<dbReference type="RefSeq" id="WP_188652927.1">
    <property type="nucleotide sequence ID" value="NZ_BMNR01000004.1"/>
</dbReference>
<dbReference type="AlphaFoldDB" id="A0A8J3FH18"/>
<comment type="caution">
    <text evidence="1">The sequence shown here is derived from an EMBL/GenBank/DDBJ whole genome shotgun (WGS) entry which is preliminary data.</text>
</comment>
<reference evidence="1" key="2">
    <citation type="submission" date="2020-09" db="EMBL/GenBank/DDBJ databases">
        <authorList>
            <person name="Sun Q."/>
            <person name="Ohkuma M."/>
        </authorList>
    </citation>
    <scope>NUCLEOTIDE SEQUENCE</scope>
    <source>
        <strain evidence="1">JCM 12862</strain>
    </source>
</reference>
<evidence type="ECO:0000313" key="1">
    <source>
        <dbReference type="EMBL" id="GGK27063.1"/>
    </source>
</evidence>
<keyword evidence="2" id="KW-1185">Reference proteome</keyword>
<gene>
    <name evidence="1" type="ORF">GCM10007962_21640</name>
</gene>